<proteinExistence type="predicted"/>
<dbReference type="HOGENOM" id="CLU_1451608_0_0_11"/>
<keyword evidence="2" id="KW-1185">Reference proteome</keyword>
<name>F6EK64_HOYSD</name>
<gene>
    <name evidence="1" type="ordered locus">AS9A_4171</name>
</gene>
<dbReference type="AlphaFoldDB" id="F6EK64"/>
<dbReference type="STRING" id="443218.AS9A_4171"/>
<organism evidence="1 2">
    <name type="scientific">Hoyosella subflava (strain DSM 45089 / JCM 17490 / NBRC 109087 / DQS3-9A1)</name>
    <name type="common">Amycolicicoccus subflavus</name>
    <dbReference type="NCBI Taxonomy" id="443218"/>
    <lineage>
        <taxon>Bacteria</taxon>
        <taxon>Bacillati</taxon>
        <taxon>Actinomycetota</taxon>
        <taxon>Actinomycetes</taxon>
        <taxon>Mycobacteriales</taxon>
        <taxon>Hoyosellaceae</taxon>
        <taxon>Hoyosella</taxon>
    </lineage>
</organism>
<reference evidence="1 2" key="1">
    <citation type="journal article" date="2011" name="J. Bacteriol.">
        <title>Complete genome sequence of Amycolicicoccus subflavus DQS3-9A1T, an actinomycete isolated from crude oil-polluted soil.</title>
        <authorList>
            <person name="Cai M."/>
            <person name="Chen W.M."/>
            <person name="Nie Y."/>
            <person name="Chi C.Q."/>
            <person name="Wang Y.N."/>
            <person name="Tang Y.Q."/>
            <person name="Li G.Y."/>
            <person name="Wu X.L."/>
        </authorList>
    </citation>
    <scope>NUCLEOTIDE SEQUENCE [LARGE SCALE GENOMIC DNA]</scope>
    <source>
        <strain evidence="2">DSM 45089 / DQS3-9A1</strain>
    </source>
</reference>
<dbReference type="KEGG" id="asd:AS9A_4171"/>
<evidence type="ECO:0000313" key="2">
    <source>
        <dbReference type="Proteomes" id="UP000009235"/>
    </source>
</evidence>
<dbReference type="OrthoDB" id="9823566at2"/>
<accession>F6EK64</accession>
<dbReference type="EMBL" id="CP002786">
    <property type="protein sequence ID" value="AEF42605.1"/>
    <property type="molecule type" value="Genomic_DNA"/>
</dbReference>
<evidence type="ECO:0000313" key="1">
    <source>
        <dbReference type="EMBL" id="AEF42605.1"/>
    </source>
</evidence>
<protein>
    <submittedName>
        <fullName evidence="1">Uncharacterized protein</fullName>
    </submittedName>
</protein>
<sequence>MFGLLTAPIRVVESVTRAARETASSAVSDFGNRASETASAVDVRGQLSVLQHIIQSGMLDPNGPLDRMLQRGGLLERLAHEEGVLERIIEHDGPLDRLLEREGLLSKMTERDTLERLIALTDTLDRLGPALDRIGPALDALNTRIATLQELVGPGGAVGDFVARFPLRRRKSSGSASSPEAGPEEA</sequence>
<dbReference type="Proteomes" id="UP000009235">
    <property type="component" value="Chromosome"/>
</dbReference>
<dbReference type="RefSeq" id="WP_013808954.1">
    <property type="nucleotide sequence ID" value="NC_015564.1"/>
</dbReference>